<dbReference type="AlphaFoldDB" id="A0AAE3ZGY1"/>
<evidence type="ECO:0000313" key="2">
    <source>
        <dbReference type="Proteomes" id="UP001180845"/>
    </source>
</evidence>
<dbReference type="Proteomes" id="UP001180845">
    <property type="component" value="Unassembled WGS sequence"/>
</dbReference>
<proteinExistence type="predicted"/>
<protein>
    <submittedName>
        <fullName evidence="1">Uncharacterized protein</fullName>
    </submittedName>
</protein>
<keyword evidence="2" id="KW-1185">Reference proteome</keyword>
<accession>A0AAE3ZGY1</accession>
<dbReference type="EMBL" id="JAVDXW010000001">
    <property type="protein sequence ID" value="MDR7303413.1"/>
    <property type="molecule type" value="Genomic_DNA"/>
</dbReference>
<comment type="caution">
    <text evidence="1">The sequence shown here is derived from an EMBL/GenBank/DDBJ whole genome shotgun (WGS) entry which is preliminary data.</text>
</comment>
<sequence length="80" mass="9120">MWSCRLLGHKYRFRAEGPEMLWACERSCGAGGSKSYATAADATRYARAFDRQDSDDLGRRAPLIGLLPLRMWRALRRSGR</sequence>
<evidence type="ECO:0000313" key="1">
    <source>
        <dbReference type="EMBL" id="MDR7303413.1"/>
    </source>
</evidence>
<organism evidence="1 2">
    <name type="scientific">Haloactinomyces albus</name>
    <dbReference type="NCBI Taxonomy" id="1352928"/>
    <lineage>
        <taxon>Bacteria</taxon>
        <taxon>Bacillati</taxon>
        <taxon>Actinomycetota</taxon>
        <taxon>Actinomycetes</taxon>
        <taxon>Actinopolysporales</taxon>
        <taxon>Actinopolysporaceae</taxon>
        <taxon>Haloactinomyces</taxon>
    </lineage>
</organism>
<gene>
    <name evidence="1" type="ORF">JOF55_003594</name>
</gene>
<name>A0AAE3ZGY1_9ACTN</name>
<reference evidence="1" key="1">
    <citation type="submission" date="2023-07" db="EMBL/GenBank/DDBJ databases">
        <title>Sequencing the genomes of 1000 actinobacteria strains.</title>
        <authorList>
            <person name="Klenk H.-P."/>
        </authorList>
    </citation>
    <scope>NUCLEOTIDE SEQUENCE</scope>
    <source>
        <strain evidence="1">DSM 45977</strain>
    </source>
</reference>
<dbReference type="RefSeq" id="WP_310275730.1">
    <property type="nucleotide sequence ID" value="NZ_JAVDXW010000001.1"/>
</dbReference>